<evidence type="ECO:0000259" key="4">
    <source>
        <dbReference type="PROSITE" id="PS50937"/>
    </source>
</evidence>
<dbReference type="EMBL" id="JBHSDV010000002">
    <property type="protein sequence ID" value="MFC4388077.1"/>
    <property type="molecule type" value="Genomic_DNA"/>
</dbReference>
<keyword evidence="3" id="KW-0804">Transcription</keyword>
<sequence length="303" mass="35247">MYGIKKVAELTGISPITLRAWENRYDVVKPSRTDGGTRLYTQENVDDLLWVISERETKKITVKEAMRLLQEKKENNRTSSIQPLTLDLAYAYETKLLLALRSFHTESADKLVDEMMKMYDYEDVFHHIFIPILYRVGELWETKELQVAQEHYISHYLQQVIEHYLFKIRTTADAPKALALCPPKELHVIGLYLFSLFLKRRGMDVIFIGENTPFANVKAIVEQQNIALVCLSTTMHDYTEDIIDLIQQLEQITVNKPDILVGGNGTVKLPTELQQYIIPNLLNEWEEWWKSKSFSTDIKGEFT</sequence>
<keyword evidence="1" id="KW-0805">Transcription regulation</keyword>
<dbReference type="InterPro" id="IPR036724">
    <property type="entry name" value="Cobalamin-bd_sf"/>
</dbReference>
<dbReference type="Pfam" id="PF13411">
    <property type="entry name" value="MerR_1"/>
    <property type="match status" value="1"/>
</dbReference>
<dbReference type="Gene3D" id="1.10.1240.10">
    <property type="entry name" value="Methionine synthase domain"/>
    <property type="match status" value="1"/>
</dbReference>
<accession>A0ABV8VVZ4</accession>
<name>A0ABV8VVZ4_9BACI</name>
<gene>
    <name evidence="6" type="ORF">ACFOZ1_09685</name>
</gene>
<dbReference type="InterPro" id="IPR006158">
    <property type="entry name" value="Cobalamin-bd"/>
</dbReference>
<keyword evidence="2" id="KW-0238">DNA-binding</keyword>
<dbReference type="SMART" id="SM00422">
    <property type="entry name" value="HTH_MERR"/>
    <property type="match status" value="1"/>
</dbReference>
<comment type="caution">
    <text evidence="6">The sequence shown here is derived from an EMBL/GenBank/DDBJ whole genome shotgun (WGS) entry which is preliminary data.</text>
</comment>
<dbReference type="Pfam" id="PF02607">
    <property type="entry name" value="B12-binding_2"/>
    <property type="match status" value="1"/>
</dbReference>
<dbReference type="Gene3D" id="1.10.1660.10">
    <property type="match status" value="1"/>
</dbReference>
<dbReference type="InterPro" id="IPR000551">
    <property type="entry name" value="MerR-type_HTH_dom"/>
</dbReference>
<dbReference type="PANTHER" id="PTHR30204">
    <property type="entry name" value="REDOX-CYCLING DRUG-SENSING TRANSCRIPTIONAL ACTIVATOR SOXR"/>
    <property type="match status" value="1"/>
</dbReference>
<protein>
    <submittedName>
        <fullName evidence="6">B12-binding domain-containing protein</fullName>
    </submittedName>
</protein>
<dbReference type="PANTHER" id="PTHR30204:SF67">
    <property type="entry name" value="HTH-TYPE TRANSCRIPTIONAL REGULATOR MLRA-RELATED"/>
    <property type="match status" value="1"/>
</dbReference>
<organism evidence="6 7">
    <name type="scientific">Gracilibacillus marinus</name>
    <dbReference type="NCBI Taxonomy" id="630535"/>
    <lineage>
        <taxon>Bacteria</taxon>
        <taxon>Bacillati</taxon>
        <taxon>Bacillota</taxon>
        <taxon>Bacilli</taxon>
        <taxon>Bacillales</taxon>
        <taxon>Bacillaceae</taxon>
        <taxon>Gracilibacillus</taxon>
    </lineage>
</organism>
<evidence type="ECO:0000256" key="1">
    <source>
        <dbReference type="ARBA" id="ARBA00023015"/>
    </source>
</evidence>
<reference evidence="7" key="1">
    <citation type="journal article" date="2019" name="Int. J. Syst. Evol. Microbiol.">
        <title>The Global Catalogue of Microorganisms (GCM) 10K type strain sequencing project: providing services to taxonomists for standard genome sequencing and annotation.</title>
        <authorList>
            <consortium name="The Broad Institute Genomics Platform"/>
            <consortium name="The Broad Institute Genome Sequencing Center for Infectious Disease"/>
            <person name="Wu L."/>
            <person name="Ma J."/>
        </authorList>
    </citation>
    <scope>NUCLEOTIDE SEQUENCE [LARGE SCALE GENOMIC DNA]</scope>
    <source>
        <strain evidence="7">KACC 14058</strain>
    </source>
</reference>
<dbReference type="InterPro" id="IPR009061">
    <property type="entry name" value="DNA-bd_dom_put_sf"/>
</dbReference>
<evidence type="ECO:0000313" key="6">
    <source>
        <dbReference type="EMBL" id="MFC4388077.1"/>
    </source>
</evidence>
<feature type="domain" description="HTH merR-type" evidence="4">
    <location>
        <begin position="1"/>
        <end position="71"/>
    </location>
</feature>
<keyword evidence="7" id="KW-1185">Reference proteome</keyword>
<proteinExistence type="predicted"/>
<evidence type="ECO:0000313" key="7">
    <source>
        <dbReference type="Proteomes" id="UP001595880"/>
    </source>
</evidence>
<evidence type="ECO:0000256" key="2">
    <source>
        <dbReference type="ARBA" id="ARBA00023125"/>
    </source>
</evidence>
<dbReference type="SUPFAM" id="SSF52242">
    <property type="entry name" value="Cobalamin (vitamin B12)-binding domain"/>
    <property type="match status" value="1"/>
</dbReference>
<dbReference type="CDD" id="cd02065">
    <property type="entry name" value="B12-binding_like"/>
    <property type="match status" value="1"/>
</dbReference>
<feature type="domain" description="B12-binding" evidence="5">
    <location>
        <begin position="174"/>
        <end position="303"/>
    </location>
</feature>
<evidence type="ECO:0000256" key="3">
    <source>
        <dbReference type="ARBA" id="ARBA00023163"/>
    </source>
</evidence>
<dbReference type="Proteomes" id="UP001595880">
    <property type="component" value="Unassembled WGS sequence"/>
</dbReference>
<dbReference type="RefSeq" id="WP_390198827.1">
    <property type="nucleotide sequence ID" value="NZ_JBHSDV010000002.1"/>
</dbReference>
<dbReference type="Pfam" id="PF02310">
    <property type="entry name" value="B12-binding"/>
    <property type="match status" value="1"/>
</dbReference>
<evidence type="ECO:0000259" key="5">
    <source>
        <dbReference type="PROSITE" id="PS51332"/>
    </source>
</evidence>
<dbReference type="PROSITE" id="PS51332">
    <property type="entry name" value="B12_BINDING"/>
    <property type="match status" value="1"/>
</dbReference>
<dbReference type="PROSITE" id="PS50937">
    <property type="entry name" value="HTH_MERR_2"/>
    <property type="match status" value="1"/>
</dbReference>
<dbReference type="SUPFAM" id="SSF46955">
    <property type="entry name" value="Putative DNA-binding domain"/>
    <property type="match status" value="1"/>
</dbReference>
<dbReference type="InterPro" id="IPR003759">
    <property type="entry name" value="Cbl-bd_cap"/>
</dbReference>
<dbReference type="InterPro" id="IPR036594">
    <property type="entry name" value="Meth_synthase_dom"/>
</dbReference>
<dbReference type="InterPro" id="IPR047057">
    <property type="entry name" value="MerR_fam"/>
</dbReference>
<dbReference type="Gene3D" id="3.40.50.280">
    <property type="entry name" value="Cobalamin-binding domain"/>
    <property type="match status" value="1"/>
</dbReference>